<dbReference type="Pfam" id="PF24537">
    <property type="entry name" value="zf-C2H2_fungi"/>
    <property type="match status" value="1"/>
</dbReference>
<feature type="region of interest" description="Disordered" evidence="6">
    <location>
        <begin position="477"/>
        <end position="510"/>
    </location>
</feature>
<feature type="compositionally biased region" description="Polar residues" evidence="6">
    <location>
        <begin position="1"/>
        <end position="12"/>
    </location>
</feature>
<feature type="region of interest" description="Disordered" evidence="6">
    <location>
        <begin position="299"/>
        <end position="321"/>
    </location>
</feature>
<feature type="region of interest" description="Disordered" evidence="6">
    <location>
        <begin position="194"/>
        <end position="217"/>
    </location>
</feature>
<organism evidence="8 9">
    <name type="scientific">Exophiala mesophila</name>
    <name type="common">Black yeast-like fungus</name>
    <dbReference type="NCBI Taxonomy" id="212818"/>
    <lineage>
        <taxon>Eukaryota</taxon>
        <taxon>Fungi</taxon>
        <taxon>Dikarya</taxon>
        <taxon>Ascomycota</taxon>
        <taxon>Pezizomycotina</taxon>
        <taxon>Eurotiomycetes</taxon>
        <taxon>Chaetothyriomycetidae</taxon>
        <taxon>Chaetothyriales</taxon>
        <taxon>Herpotrichiellaceae</taxon>
        <taxon>Exophiala</taxon>
    </lineage>
</organism>
<feature type="region of interest" description="Disordered" evidence="6">
    <location>
        <begin position="87"/>
        <end position="127"/>
    </location>
</feature>
<keyword evidence="4" id="KW-0862">Zinc</keyword>
<name>A0A0D1ZA94_EXOME</name>
<evidence type="ECO:0000256" key="3">
    <source>
        <dbReference type="ARBA" id="ARBA00022771"/>
    </source>
</evidence>
<dbReference type="OrthoDB" id="3524154at2759"/>
<dbReference type="EMBL" id="KN847523">
    <property type="protein sequence ID" value="KIV90899.1"/>
    <property type="molecule type" value="Genomic_DNA"/>
</dbReference>
<feature type="compositionally biased region" description="Low complexity" evidence="6">
    <location>
        <begin position="33"/>
        <end position="45"/>
    </location>
</feature>
<dbReference type="InterPro" id="IPR057026">
    <property type="entry name" value="Znf-C2H2_ascomycetes"/>
</dbReference>
<dbReference type="GO" id="GO:0000977">
    <property type="term" value="F:RNA polymerase II transcription regulatory region sequence-specific DNA binding"/>
    <property type="evidence" value="ECO:0007669"/>
    <property type="project" value="TreeGrafter"/>
</dbReference>
<feature type="compositionally biased region" description="Polar residues" evidence="6">
    <location>
        <begin position="678"/>
        <end position="690"/>
    </location>
</feature>
<feature type="compositionally biased region" description="Basic and acidic residues" evidence="6">
    <location>
        <begin position="701"/>
        <end position="713"/>
    </location>
</feature>
<dbReference type="InterPro" id="IPR036236">
    <property type="entry name" value="Znf_C2H2_sf"/>
</dbReference>
<protein>
    <recommendedName>
        <fullName evidence="7">C2H2-type domain-containing protein</fullName>
    </recommendedName>
</protein>
<reference evidence="8 9" key="1">
    <citation type="submission" date="2015-01" db="EMBL/GenBank/DDBJ databases">
        <title>The Genome Sequence of Exophiala mesophila CBS40295.</title>
        <authorList>
            <consortium name="The Broad Institute Genomics Platform"/>
            <person name="Cuomo C."/>
            <person name="de Hoog S."/>
            <person name="Gorbushina A."/>
            <person name="Stielow B."/>
            <person name="Teixiera M."/>
            <person name="Abouelleil A."/>
            <person name="Chapman S.B."/>
            <person name="Priest M."/>
            <person name="Young S.K."/>
            <person name="Wortman J."/>
            <person name="Nusbaum C."/>
            <person name="Birren B."/>
        </authorList>
    </citation>
    <scope>NUCLEOTIDE SEQUENCE [LARGE SCALE GENOMIC DNA]</scope>
    <source>
        <strain evidence="8 9">CBS 40295</strain>
    </source>
</reference>
<dbReference type="Gene3D" id="3.30.160.60">
    <property type="entry name" value="Classic Zinc Finger"/>
    <property type="match status" value="1"/>
</dbReference>
<accession>A0A0D1ZA94</accession>
<keyword evidence="3 5" id="KW-0863">Zinc-finger</keyword>
<proteinExistence type="predicted"/>
<feature type="compositionally biased region" description="Polar residues" evidence="6">
    <location>
        <begin position="101"/>
        <end position="115"/>
    </location>
</feature>
<gene>
    <name evidence="8" type="ORF">PV10_05503</name>
</gene>
<evidence type="ECO:0000313" key="9">
    <source>
        <dbReference type="Proteomes" id="UP000054302"/>
    </source>
</evidence>
<sequence>MNISRPPSQDMVSMSRRDEASLSPRFTRRRSNSRSSSDGSLRLGRAMSIPGLRFEDAPPPLPPPRFNEELAQGIDVAWAWANTNPFDHSQKSLPPIRPGSSLYSDSQPPYSTYPPTQEPSPVFSFDNIERRRVAEPFATQVETPASHGHSRQLPSLSGNHSSPSHIAQRLHGDTPLAHENNARISQAYDQSLLSKIGKQQPSPSSDRSNSADPSHPFTRLSLRIKEPNALHLSPTDLPSASLDPGSKWIASPASAALSPASRQNWRDYVDHGLSSGDAVTPPLAIDPDLFVPQRRALGASTGGSVADSDIIPNPMDESQRDSYEHSIFADADMEIANVDGHGFRSLTLPDSQQQAGRPLSKQGLKRRARSPPSDMLHDDKTPPSSSLMADMLPLANTSSLPHSPTVRHQVKYGSVSSTSSSVRHNSYASPVAPSVAGSSMTSISSLERQSPLDPVQSTYLASAHLIASPVASAAPARNLLSHSSHQSPTEATSPGRTMSSHPNTAESRHTSAKRFGNHFMCECCPKKPKKFDTEEDLRSHQMEKQYTCQYCNNRFKNKNEAERHQNSLHLRRQSWSCAAISNYQAIFHPAQPSTNLERDTSPTDACGFCGEEFANLPTPDWNHRIEHLTTVHKFGECNQAKRFYRADHFRQHLKHSHAGQSGKWTNILEATCLRTKQDPATFSPVGSDSSPGRGFSSLPDHPMDGIREANDET</sequence>
<dbReference type="GeneID" id="27323348"/>
<dbReference type="PANTHER" id="PTHR24409">
    <property type="entry name" value="ZINC FINGER PROTEIN 142"/>
    <property type="match status" value="1"/>
</dbReference>
<evidence type="ECO:0000256" key="4">
    <source>
        <dbReference type="ARBA" id="ARBA00022833"/>
    </source>
</evidence>
<dbReference type="HOGENOM" id="CLU_015534_1_0_1"/>
<evidence type="ECO:0000256" key="2">
    <source>
        <dbReference type="ARBA" id="ARBA00022737"/>
    </source>
</evidence>
<feature type="region of interest" description="Disordered" evidence="6">
    <location>
        <begin position="343"/>
        <end position="437"/>
    </location>
</feature>
<feature type="compositionally biased region" description="Polar residues" evidence="6">
    <location>
        <begin position="480"/>
        <end position="505"/>
    </location>
</feature>
<dbReference type="InterPro" id="IPR013087">
    <property type="entry name" value="Znf_C2H2_type"/>
</dbReference>
<feature type="compositionally biased region" description="Low complexity" evidence="6">
    <location>
        <begin position="414"/>
        <end position="437"/>
    </location>
</feature>
<keyword evidence="1" id="KW-0479">Metal-binding</keyword>
<dbReference type="STRING" id="212818.A0A0D1ZA94"/>
<evidence type="ECO:0000256" key="6">
    <source>
        <dbReference type="SAM" id="MobiDB-lite"/>
    </source>
</evidence>
<dbReference type="OMA" id="SGHPFTN"/>
<dbReference type="PROSITE" id="PS00028">
    <property type="entry name" value="ZINC_FINGER_C2H2_1"/>
    <property type="match status" value="1"/>
</dbReference>
<feature type="region of interest" description="Disordered" evidence="6">
    <location>
        <begin position="1"/>
        <end position="67"/>
    </location>
</feature>
<dbReference type="SUPFAM" id="SSF57667">
    <property type="entry name" value="beta-beta-alpha zinc fingers"/>
    <property type="match status" value="1"/>
</dbReference>
<feature type="compositionally biased region" description="Polar residues" evidence="6">
    <location>
        <begin position="194"/>
        <end position="212"/>
    </location>
</feature>
<dbReference type="GO" id="GO:0005634">
    <property type="term" value="C:nucleus"/>
    <property type="evidence" value="ECO:0007669"/>
    <property type="project" value="TreeGrafter"/>
</dbReference>
<dbReference type="GO" id="GO:0000981">
    <property type="term" value="F:DNA-binding transcription factor activity, RNA polymerase II-specific"/>
    <property type="evidence" value="ECO:0007669"/>
    <property type="project" value="TreeGrafter"/>
</dbReference>
<feature type="compositionally biased region" description="Polar residues" evidence="6">
    <location>
        <begin position="152"/>
        <end position="165"/>
    </location>
</feature>
<feature type="domain" description="C2H2-type" evidence="7">
    <location>
        <begin position="546"/>
        <end position="574"/>
    </location>
</feature>
<dbReference type="PANTHER" id="PTHR24409:SF295">
    <property type="entry name" value="AZ2-RELATED"/>
    <property type="match status" value="1"/>
</dbReference>
<keyword evidence="9" id="KW-1185">Reference proteome</keyword>
<evidence type="ECO:0000256" key="1">
    <source>
        <dbReference type="ARBA" id="ARBA00022723"/>
    </source>
</evidence>
<dbReference type="AlphaFoldDB" id="A0A0D1ZA94"/>
<evidence type="ECO:0000256" key="5">
    <source>
        <dbReference type="PROSITE-ProRule" id="PRU00042"/>
    </source>
</evidence>
<dbReference type="VEuPathDB" id="FungiDB:PV10_05503"/>
<feature type="region of interest" description="Disordered" evidence="6">
    <location>
        <begin position="678"/>
        <end position="713"/>
    </location>
</feature>
<dbReference type="Proteomes" id="UP000054302">
    <property type="component" value="Unassembled WGS sequence"/>
</dbReference>
<evidence type="ECO:0000259" key="7">
    <source>
        <dbReference type="PROSITE" id="PS50157"/>
    </source>
</evidence>
<dbReference type="GO" id="GO:0008270">
    <property type="term" value="F:zinc ion binding"/>
    <property type="evidence" value="ECO:0007669"/>
    <property type="project" value="UniProtKB-KW"/>
</dbReference>
<keyword evidence="2" id="KW-0677">Repeat</keyword>
<dbReference type="PROSITE" id="PS50157">
    <property type="entry name" value="ZINC_FINGER_C2H2_2"/>
    <property type="match status" value="1"/>
</dbReference>
<dbReference type="RefSeq" id="XP_016222473.1">
    <property type="nucleotide sequence ID" value="XM_016370180.1"/>
</dbReference>
<feature type="region of interest" description="Disordered" evidence="6">
    <location>
        <begin position="140"/>
        <end position="168"/>
    </location>
</feature>
<dbReference type="SMART" id="SM00355">
    <property type="entry name" value="ZnF_C2H2"/>
    <property type="match status" value="3"/>
</dbReference>
<evidence type="ECO:0000313" key="8">
    <source>
        <dbReference type="EMBL" id="KIV90899.1"/>
    </source>
</evidence>